<dbReference type="AlphaFoldDB" id="A0A4R5CB74"/>
<proteinExistence type="predicted"/>
<reference evidence="1 2" key="1">
    <citation type="submission" date="2019-03" db="EMBL/GenBank/DDBJ databases">
        <title>Draft genome sequences of novel Actinobacteria.</title>
        <authorList>
            <person name="Sahin N."/>
            <person name="Ay H."/>
            <person name="Saygin H."/>
        </authorList>
    </citation>
    <scope>NUCLEOTIDE SEQUENCE [LARGE SCALE GENOMIC DNA]</scope>
    <source>
        <strain evidence="1 2">H3C3</strain>
    </source>
</reference>
<sequence length="79" mass="9251">MSGWKVIRTETDDKGNTVELKYAEFGKGRARVKKWEIFRNGEYAGYAAIEPDADENFRRVLEGYVLNRETGRYEEAKDR</sequence>
<gene>
    <name evidence="1" type="ORF">E1298_01830</name>
</gene>
<keyword evidence="2" id="KW-1185">Reference proteome</keyword>
<protein>
    <submittedName>
        <fullName evidence="1">Uncharacterized protein</fullName>
    </submittedName>
</protein>
<accession>A0A4R5CB74</accession>
<organism evidence="1 2">
    <name type="scientific">Actinomadura rubrisoli</name>
    <dbReference type="NCBI Taxonomy" id="2530368"/>
    <lineage>
        <taxon>Bacteria</taxon>
        <taxon>Bacillati</taxon>
        <taxon>Actinomycetota</taxon>
        <taxon>Actinomycetes</taxon>
        <taxon>Streptosporangiales</taxon>
        <taxon>Thermomonosporaceae</taxon>
        <taxon>Actinomadura</taxon>
    </lineage>
</organism>
<dbReference type="Proteomes" id="UP000294513">
    <property type="component" value="Unassembled WGS sequence"/>
</dbReference>
<name>A0A4R5CB74_9ACTN</name>
<evidence type="ECO:0000313" key="2">
    <source>
        <dbReference type="Proteomes" id="UP000294513"/>
    </source>
</evidence>
<dbReference type="EMBL" id="SMKU01000003">
    <property type="protein sequence ID" value="TDD97201.1"/>
    <property type="molecule type" value="Genomic_DNA"/>
</dbReference>
<evidence type="ECO:0000313" key="1">
    <source>
        <dbReference type="EMBL" id="TDD97201.1"/>
    </source>
</evidence>
<comment type="caution">
    <text evidence="1">The sequence shown here is derived from an EMBL/GenBank/DDBJ whole genome shotgun (WGS) entry which is preliminary data.</text>
</comment>
<dbReference type="RefSeq" id="WP_131888961.1">
    <property type="nucleotide sequence ID" value="NZ_SMKU01000003.1"/>
</dbReference>